<reference evidence="2 3" key="1">
    <citation type="journal article" date="2016" name="Mol. Biol. Evol.">
        <title>Comparative Genomics of Early-Diverging Mushroom-Forming Fungi Provides Insights into the Origins of Lignocellulose Decay Capabilities.</title>
        <authorList>
            <person name="Nagy L.G."/>
            <person name="Riley R."/>
            <person name="Tritt A."/>
            <person name="Adam C."/>
            <person name="Daum C."/>
            <person name="Floudas D."/>
            <person name="Sun H."/>
            <person name="Yadav J.S."/>
            <person name="Pangilinan J."/>
            <person name="Larsson K.H."/>
            <person name="Matsuura K."/>
            <person name="Barry K."/>
            <person name="Labutti K."/>
            <person name="Kuo R."/>
            <person name="Ohm R.A."/>
            <person name="Bhattacharya S.S."/>
            <person name="Shirouzu T."/>
            <person name="Yoshinaga Y."/>
            <person name="Martin F.M."/>
            <person name="Grigoriev I.V."/>
            <person name="Hibbett D.S."/>
        </authorList>
    </citation>
    <scope>NUCLEOTIDE SEQUENCE [LARGE SCALE GENOMIC DNA]</scope>
    <source>
        <strain evidence="2 3">HHB12733</strain>
    </source>
</reference>
<evidence type="ECO:0000313" key="2">
    <source>
        <dbReference type="EMBL" id="KZT53016.1"/>
    </source>
</evidence>
<evidence type="ECO:0000256" key="1">
    <source>
        <dbReference type="SAM" id="SignalP"/>
    </source>
</evidence>
<evidence type="ECO:0000313" key="3">
    <source>
        <dbReference type="Proteomes" id="UP000076842"/>
    </source>
</evidence>
<accession>A0A165DKK1</accession>
<keyword evidence="1" id="KW-0732">Signal</keyword>
<feature type="signal peptide" evidence="1">
    <location>
        <begin position="1"/>
        <end position="19"/>
    </location>
</feature>
<dbReference type="InParanoid" id="A0A165DKK1"/>
<organism evidence="2 3">
    <name type="scientific">Calocera cornea HHB12733</name>
    <dbReference type="NCBI Taxonomy" id="1353952"/>
    <lineage>
        <taxon>Eukaryota</taxon>
        <taxon>Fungi</taxon>
        <taxon>Dikarya</taxon>
        <taxon>Basidiomycota</taxon>
        <taxon>Agaricomycotina</taxon>
        <taxon>Dacrymycetes</taxon>
        <taxon>Dacrymycetales</taxon>
        <taxon>Dacrymycetaceae</taxon>
        <taxon>Calocera</taxon>
    </lineage>
</organism>
<gene>
    <name evidence="2" type="ORF">CALCODRAFT_501522</name>
</gene>
<protein>
    <submittedName>
        <fullName evidence="2">Uncharacterized protein</fullName>
    </submittedName>
</protein>
<name>A0A165DKK1_9BASI</name>
<dbReference type="EMBL" id="KV424048">
    <property type="protein sequence ID" value="KZT53016.1"/>
    <property type="molecule type" value="Genomic_DNA"/>
</dbReference>
<dbReference type="OrthoDB" id="10423678at2759"/>
<dbReference type="Proteomes" id="UP000076842">
    <property type="component" value="Unassembled WGS sequence"/>
</dbReference>
<proteinExistence type="predicted"/>
<dbReference type="AlphaFoldDB" id="A0A165DKK1"/>
<feature type="chain" id="PRO_5007856616" evidence="1">
    <location>
        <begin position="20"/>
        <end position="108"/>
    </location>
</feature>
<keyword evidence="3" id="KW-1185">Reference proteome</keyword>
<sequence>MQASVVVLLAALGLASANALPRDVCTGTYVCPTETNNGIPLAHEFDNPGEIACFYGVTNPNEGPVGPVLPSCDYDSSTGALTSSNIFQDGECPTEAECWLGTLPPKRA</sequence>